<name>A0A918KEH8_9ACTN</name>
<dbReference type="InterPro" id="IPR029058">
    <property type="entry name" value="AB_hydrolase_fold"/>
</dbReference>
<keyword evidence="2" id="KW-1185">Reference proteome</keyword>
<dbReference type="AlphaFoldDB" id="A0A918KEH8"/>
<evidence type="ECO:0000313" key="2">
    <source>
        <dbReference type="Proteomes" id="UP000619244"/>
    </source>
</evidence>
<sequence>MPFTENDVPRLPDGFTDAFTSRTVDADGLTLHAVTGGNGPALLLLPPGCSSGTAGAR</sequence>
<protein>
    <submittedName>
        <fullName evidence="1">Uncharacterized protein</fullName>
    </submittedName>
</protein>
<proteinExistence type="predicted"/>
<comment type="caution">
    <text evidence="1">The sequence shown here is derived from an EMBL/GenBank/DDBJ whole genome shotgun (WGS) entry which is preliminary data.</text>
</comment>
<gene>
    <name evidence="1" type="ORF">GCM10010358_12170</name>
</gene>
<dbReference type="EMBL" id="BMVU01000003">
    <property type="protein sequence ID" value="GGX59341.1"/>
    <property type="molecule type" value="Genomic_DNA"/>
</dbReference>
<reference evidence="1" key="2">
    <citation type="submission" date="2020-09" db="EMBL/GenBank/DDBJ databases">
        <authorList>
            <person name="Sun Q."/>
            <person name="Ohkuma M."/>
        </authorList>
    </citation>
    <scope>NUCLEOTIDE SEQUENCE</scope>
    <source>
        <strain evidence="1">JCM 4790</strain>
    </source>
</reference>
<dbReference type="Proteomes" id="UP000619244">
    <property type="component" value="Unassembled WGS sequence"/>
</dbReference>
<accession>A0A918KEH8</accession>
<organism evidence="1 2">
    <name type="scientific">Streptomyces minutiscleroticus</name>
    <dbReference type="NCBI Taxonomy" id="68238"/>
    <lineage>
        <taxon>Bacteria</taxon>
        <taxon>Bacillati</taxon>
        <taxon>Actinomycetota</taxon>
        <taxon>Actinomycetes</taxon>
        <taxon>Kitasatosporales</taxon>
        <taxon>Streptomycetaceae</taxon>
        <taxon>Streptomyces</taxon>
    </lineage>
</organism>
<evidence type="ECO:0000313" key="1">
    <source>
        <dbReference type="EMBL" id="GGX59341.1"/>
    </source>
</evidence>
<reference evidence="1" key="1">
    <citation type="journal article" date="2014" name="Int. J. Syst. Evol. Microbiol.">
        <title>Complete genome sequence of Corynebacterium casei LMG S-19264T (=DSM 44701T), isolated from a smear-ripened cheese.</title>
        <authorList>
            <consortium name="US DOE Joint Genome Institute (JGI-PGF)"/>
            <person name="Walter F."/>
            <person name="Albersmeier A."/>
            <person name="Kalinowski J."/>
            <person name="Ruckert C."/>
        </authorList>
    </citation>
    <scope>NUCLEOTIDE SEQUENCE</scope>
    <source>
        <strain evidence="1">JCM 4790</strain>
    </source>
</reference>
<dbReference type="SUPFAM" id="SSF53474">
    <property type="entry name" value="alpha/beta-Hydrolases"/>
    <property type="match status" value="1"/>
</dbReference>
<dbReference type="RefSeq" id="WP_229919157.1">
    <property type="nucleotide sequence ID" value="NZ_BMVU01000003.1"/>
</dbReference>